<dbReference type="InterPro" id="IPR029069">
    <property type="entry name" value="HotDog_dom_sf"/>
</dbReference>
<evidence type="ECO:0000313" key="4">
    <source>
        <dbReference type="Proteomes" id="UP001595767"/>
    </source>
</evidence>
<sequence>MTGDHEPEAPRPYAIARPYFRRAGAGFAPTAAAASAWGPDMLAGPAVLGLLARTIDTEFGDSDFFPTRLTADLFRSVRLAHVTVTTRIIRWGNRIRVVEADLCQAGEAVARASAVYYRASADADGTRWTRTRVPQPPPRTAYPGARLLGTSGDDGDWLPLPHNGPAWHNAHRKRLWATGWSVLDDEPATPFAMAAMAADLTNLVTNMGTGGLGYINGDVTLALTRLPAGHEIGLEADSHRAADGIAVSSATLFDRAGVLGECTVTGIANRQRPRAGTPPGVAAAPAH</sequence>
<evidence type="ECO:0000313" key="3">
    <source>
        <dbReference type="EMBL" id="MFC4128139.1"/>
    </source>
</evidence>
<dbReference type="Gene3D" id="2.40.160.210">
    <property type="entry name" value="Acyl-CoA thioesterase, double hotdog domain"/>
    <property type="match status" value="1"/>
</dbReference>
<feature type="domain" description="Acyl-CoA thioesterase-like C-terminal" evidence="2">
    <location>
        <begin position="162"/>
        <end position="263"/>
    </location>
</feature>
<comment type="caution">
    <text evidence="3">The sequence shown here is derived from an EMBL/GenBank/DDBJ whole genome shotgun (WGS) entry which is preliminary data.</text>
</comment>
<evidence type="ECO:0000259" key="1">
    <source>
        <dbReference type="Pfam" id="PF13622"/>
    </source>
</evidence>
<dbReference type="InterPro" id="IPR042171">
    <property type="entry name" value="Acyl-CoA_hotdog"/>
</dbReference>
<protein>
    <submittedName>
        <fullName evidence="3">Acyl-CoA thioesterase domain-containing protein</fullName>
    </submittedName>
</protein>
<proteinExistence type="predicted"/>
<dbReference type="Pfam" id="PF13622">
    <property type="entry name" value="4HBT_3"/>
    <property type="match status" value="1"/>
</dbReference>
<dbReference type="RefSeq" id="WP_378553868.1">
    <property type="nucleotide sequence ID" value="NZ_JBHSBA010000015.1"/>
</dbReference>
<feature type="domain" description="Acyl-CoA thioesterase-like N-terminal HotDog" evidence="1">
    <location>
        <begin position="37"/>
        <end position="116"/>
    </location>
</feature>
<dbReference type="Pfam" id="PF20789">
    <property type="entry name" value="4HBT_3C"/>
    <property type="match status" value="1"/>
</dbReference>
<evidence type="ECO:0000259" key="2">
    <source>
        <dbReference type="Pfam" id="PF20789"/>
    </source>
</evidence>
<dbReference type="InterPro" id="IPR049449">
    <property type="entry name" value="TesB_ACOT8-like_N"/>
</dbReference>
<dbReference type="Proteomes" id="UP001595767">
    <property type="component" value="Unassembled WGS sequence"/>
</dbReference>
<reference evidence="4" key="1">
    <citation type="journal article" date="2019" name="Int. J. Syst. Evol. Microbiol.">
        <title>The Global Catalogue of Microorganisms (GCM) 10K type strain sequencing project: providing services to taxonomists for standard genome sequencing and annotation.</title>
        <authorList>
            <consortium name="The Broad Institute Genomics Platform"/>
            <consortium name="The Broad Institute Genome Sequencing Center for Infectious Disease"/>
            <person name="Wu L."/>
            <person name="Ma J."/>
        </authorList>
    </citation>
    <scope>NUCLEOTIDE SEQUENCE [LARGE SCALE GENOMIC DNA]</scope>
    <source>
        <strain evidence="4">CGMCC 4.7204</strain>
    </source>
</reference>
<name>A0ABV8LCS9_9NOCA</name>
<accession>A0ABV8LCS9</accession>
<dbReference type="SUPFAM" id="SSF54637">
    <property type="entry name" value="Thioesterase/thiol ester dehydrase-isomerase"/>
    <property type="match status" value="1"/>
</dbReference>
<gene>
    <name evidence="3" type="ORF">ACFOW8_24755</name>
</gene>
<keyword evidence="4" id="KW-1185">Reference proteome</keyword>
<organism evidence="3 4">
    <name type="scientific">Nocardia rhizosphaerae</name>
    <dbReference type="NCBI Taxonomy" id="1691571"/>
    <lineage>
        <taxon>Bacteria</taxon>
        <taxon>Bacillati</taxon>
        <taxon>Actinomycetota</taxon>
        <taxon>Actinomycetes</taxon>
        <taxon>Mycobacteriales</taxon>
        <taxon>Nocardiaceae</taxon>
        <taxon>Nocardia</taxon>
    </lineage>
</organism>
<dbReference type="InterPro" id="IPR049450">
    <property type="entry name" value="ACOT8-like_C"/>
</dbReference>
<dbReference type="EMBL" id="JBHSBA010000015">
    <property type="protein sequence ID" value="MFC4128139.1"/>
    <property type="molecule type" value="Genomic_DNA"/>
</dbReference>